<dbReference type="EMBL" id="JANPWB010000010">
    <property type="protein sequence ID" value="KAJ1142369.1"/>
    <property type="molecule type" value="Genomic_DNA"/>
</dbReference>
<name>A0AAV7QTI3_PLEWA</name>
<reference evidence="1" key="1">
    <citation type="journal article" date="2022" name="bioRxiv">
        <title>Sequencing and chromosome-scale assembly of the giantPleurodeles waltlgenome.</title>
        <authorList>
            <person name="Brown T."/>
            <person name="Elewa A."/>
            <person name="Iarovenko S."/>
            <person name="Subramanian E."/>
            <person name="Araus A.J."/>
            <person name="Petzold A."/>
            <person name="Susuki M."/>
            <person name="Suzuki K.-i.T."/>
            <person name="Hayashi T."/>
            <person name="Toyoda A."/>
            <person name="Oliveira C."/>
            <person name="Osipova E."/>
            <person name="Leigh N.D."/>
            <person name="Simon A."/>
            <person name="Yun M.H."/>
        </authorList>
    </citation>
    <scope>NUCLEOTIDE SEQUENCE</scope>
    <source>
        <strain evidence="1">20211129_DDA</strain>
        <tissue evidence="1">Liver</tissue>
    </source>
</reference>
<evidence type="ECO:0000313" key="1">
    <source>
        <dbReference type="EMBL" id="KAJ1142369.1"/>
    </source>
</evidence>
<keyword evidence="2" id="KW-1185">Reference proteome</keyword>
<evidence type="ECO:0000313" key="2">
    <source>
        <dbReference type="Proteomes" id="UP001066276"/>
    </source>
</evidence>
<dbReference type="AlphaFoldDB" id="A0AAV7QTI3"/>
<accession>A0AAV7QTI3</accession>
<sequence length="113" mass="10994">MISAPPGWETLGLGRCPHLCRGLAGSGPLSRAAEAGLASVGPASRGAPGLRGLPRVAAGARGVLFGPIGEGHAVSAAGGGFRRSCREELCCCGALEAGRPVLPPGRGGGAAWA</sequence>
<comment type="caution">
    <text evidence="1">The sequence shown here is derived from an EMBL/GenBank/DDBJ whole genome shotgun (WGS) entry which is preliminary data.</text>
</comment>
<dbReference type="Proteomes" id="UP001066276">
    <property type="component" value="Chromosome 6"/>
</dbReference>
<feature type="non-terminal residue" evidence="1">
    <location>
        <position position="113"/>
    </location>
</feature>
<proteinExistence type="predicted"/>
<protein>
    <submittedName>
        <fullName evidence="1">Uncharacterized protein</fullName>
    </submittedName>
</protein>
<gene>
    <name evidence="1" type="ORF">NDU88_008695</name>
</gene>
<organism evidence="1 2">
    <name type="scientific">Pleurodeles waltl</name>
    <name type="common">Iberian ribbed newt</name>
    <dbReference type="NCBI Taxonomy" id="8319"/>
    <lineage>
        <taxon>Eukaryota</taxon>
        <taxon>Metazoa</taxon>
        <taxon>Chordata</taxon>
        <taxon>Craniata</taxon>
        <taxon>Vertebrata</taxon>
        <taxon>Euteleostomi</taxon>
        <taxon>Amphibia</taxon>
        <taxon>Batrachia</taxon>
        <taxon>Caudata</taxon>
        <taxon>Salamandroidea</taxon>
        <taxon>Salamandridae</taxon>
        <taxon>Pleurodelinae</taxon>
        <taxon>Pleurodeles</taxon>
    </lineage>
</organism>